<organism evidence="1">
    <name type="scientific">Kitasatospora sp. CMC57</name>
    <dbReference type="NCBI Taxonomy" id="3231513"/>
    <lineage>
        <taxon>Bacteria</taxon>
        <taxon>Bacillati</taxon>
        <taxon>Actinomycetota</taxon>
        <taxon>Actinomycetes</taxon>
        <taxon>Kitasatosporales</taxon>
        <taxon>Streptomycetaceae</taxon>
        <taxon>Kitasatospora</taxon>
    </lineage>
</organism>
<gene>
    <name evidence="1" type="ORF">KCMC57_64070</name>
</gene>
<proteinExistence type="predicted"/>
<evidence type="ECO:0000313" key="1">
    <source>
        <dbReference type="EMBL" id="BFP50039.1"/>
    </source>
</evidence>
<reference evidence="1" key="1">
    <citation type="submission" date="2024-07" db="EMBL/GenBank/DDBJ databases">
        <title>Complete genome sequences of cellulolytic bacteria, Kitasatospora sp. CMC57 and Streptomyces sp. CMC78, isolated from Japanese agricultural soil.</title>
        <authorList>
            <person name="Hashimoto T."/>
            <person name="Ito M."/>
            <person name="Iwamoto M."/>
            <person name="Fukahori D."/>
            <person name="Shoda T."/>
            <person name="Sakoda M."/>
            <person name="Morohoshi T."/>
            <person name="Mitsuboshi M."/>
            <person name="Nishizawa T."/>
        </authorList>
    </citation>
    <scope>NUCLEOTIDE SEQUENCE</scope>
    <source>
        <strain evidence="1">CMC57</strain>
        <plasmid evidence="1">pCMC57_01</plasmid>
    </source>
</reference>
<dbReference type="AlphaFoldDB" id="A0AB33K8P2"/>
<protein>
    <submittedName>
        <fullName evidence="1">Uncharacterized protein</fullName>
    </submittedName>
</protein>
<name>A0AB33K8P2_9ACTN</name>
<dbReference type="Pfam" id="PF24596">
    <property type="entry name" value="DUF7620"/>
    <property type="match status" value="1"/>
</dbReference>
<keyword evidence="1" id="KW-0614">Plasmid</keyword>
<dbReference type="EMBL" id="AP035882">
    <property type="protein sequence ID" value="BFP50039.1"/>
    <property type="molecule type" value="Genomic_DNA"/>
</dbReference>
<accession>A0AB33K8P2</accession>
<sequence length="72" mass="8269">MLRWIRAWRRRRRGVPTRGQQAASSALHRAECARDAGHERAPLVSEAAAELRAARRENHFAERIRLTLEGGR</sequence>
<dbReference type="InterPro" id="IPR056037">
    <property type="entry name" value="DUF7620"/>
</dbReference>
<geneLocation type="plasmid" evidence="1">
    <name>pCMC57_01</name>
</geneLocation>
<dbReference type="KEGG" id="kic:KCMC57_64070"/>